<feature type="binding site" evidence="19">
    <location>
        <begin position="137"/>
        <end position="141"/>
    </location>
    <ligand>
        <name>substrate</name>
    </ligand>
</feature>
<comment type="similarity">
    <text evidence="20">Belongs to the TRAFAC class myosin-kinesin ATPase superfamily. Kinesin family.</text>
</comment>
<dbReference type="Pfam" id="PF00225">
    <property type="entry name" value="Kinesin"/>
    <property type="match status" value="1"/>
</dbReference>
<comment type="catalytic activity">
    <reaction evidence="16 19">
        <text>L-threonylcarbamoyladenylate + adenosine(37) in tRNA = N(6)-L-threonylcarbamoyladenosine(37) in tRNA + AMP + H(+)</text>
        <dbReference type="Rhea" id="RHEA:37059"/>
        <dbReference type="Rhea" id="RHEA-COMP:10162"/>
        <dbReference type="Rhea" id="RHEA-COMP:10163"/>
        <dbReference type="ChEBI" id="CHEBI:15378"/>
        <dbReference type="ChEBI" id="CHEBI:73682"/>
        <dbReference type="ChEBI" id="CHEBI:74411"/>
        <dbReference type="ChEBI" id="CHEBI:74418"/>
        <dbReference type="ChEBI" id="CHEBI:456215"/>
        <dbReference type="EC" id="2.3.1.234"/>
    </reaction>
</comment>
<dbReference type="SMART" id="SM00129">
    <property type="entry name" value="KISc"/>
    <property type="match status" value="1"/>
</dbReference>
<protein>
    <recommendedName>
        <fullName evidence="2">N(6)-L-threonylcarbamoyladenine synthase</fullName>
        <ecNumber evidence="2">2.3.1.234</ecNumber>
    </recommendedName>
    <alternativeName>
        <fullName evidence="18">Kinesin-like protein 6</fullName>
    </alternativeName>
    <alternativeName>
        <fullName evidence="15">N6-L-threonylcarbamoyladenine synthase</fullName>
    </alternativeName>
</protein>
<feature type="binding site" evidence="19">
    <location>
        <position position="137"/>
    </location>
    <ligand>
        <name>a divalent metal cation</name>
        <dbReference type="ChEBI" id="CHEBI:60240"/>
    </ligand>
</feature>
<evidence type="ECO:0000256" key="21">
    <source>
        <dbReference type="SAM" id="Coils"/>
    </source>
</evidence>
<dbReference type="Pfam" id="PF00814">
    <property type="entry name" value="TsaD"/>
    <property type="match status" value="1"/>
</dbReference>
<dbReference type="GO" id="GO:0005634">
    <property type="term" value="C:nucleus"/>
    <property type="evidence" value="ECO:0007669"/>
    <property type="project" value="UniProtKB-SubCell"/>
</dbReference>
<evidence type="ECO:0000256" key="19">
    <source>
        <dbReference type="HAMAP-Rule" id="MF_03180"/>
    </source>
</evidence>
<dbReference type="FunFam" id="3.40.850.10:FF:000063">
    <property type="entry name" value="Kinesin-like protein"/>
    <property type="match status" value="1"/>
</dbReference>
<evidence type="ECO:0000256" key="2">
    <source>
        <dbReference type="ARBA" id="ARBA00012156"/>
    </source>
</evidence>
<dbReference type="InterPro" id="IPR036961">
    <property type="entry name" value="Kinesin_motor_dom_sf"/>
</dbReference>
<keyword evidence="19" id="KW-0539">Nucleus</keyword>
<evidence type="ECO:0000256" key="1">
    <source>
        <dbReference type="ARBA" id="ARBA00004318"/>
    </source>
</evidence>
<sequence length="1355" mass="150210">MAANPEFCVLGIEGSANKIGVGIIRNGVVLANPRETFHAPPGEGFRPSETAVHHRQQIVKLVSKALAEAQIHDPKVEIHGIAFTKGPGMGAPLQVGAIVARTLSQAWNVPILPVNHCVGHIEMGRLITGAENPVVLYVSGGNTQVISYSSQRYRIFGETIDIAVGNCLDRFARCIMLPNDPSPGYNIEQAAKKGSKYLELPYTVKGMDVSFSGILTFIEERGPKLIQKGEYTKEDLCFSLQETIFAMLIEITERAMAHCGSEELLIVGGVGCNLRLQEMAEQMCKERGAHLFATDERFCIDNGAMIARLLNSHSPWLLLAASVPLALNVASVVLIGITIWHLVLIKQNCHKISQSSYWLARTAIRVGLGPTTRKLLVDFAANKPEYVKLVQGGDSIVVAVRVRPFNDREKNRNAKLVIDMPDDKRTCIRDPNNSDDAKWFTFDYSYWSHDGYKTEKSGYLTPADSHYADQKRVFDDLGKGVLENAWAGYNCSLFAYGQTGSGKSYSIVGFKGNKGIVPIVCEELFKKIEEKRNGKKKDSQYEVFISMFEIYCEKIRDLLTTKEPPKGGLKVREHPKTGFYVENLTTVPVNSYKEIESRIDEGTKNRTIAATNMNATSSRAHTIVKIQFNQKLPKSNGAGTTTKKSEINLVDLAGSERQSAAGTEGDRLKEGIVINQSLSTLGRVIKALHESQNNKSGKRVQIPFRDSVLTCLLKNALGGNSKTIMIAAISPADINYEETLSTLRFADRAKSIKTNAVINENQTERMIRELKEENERLQKMIKGGGKSGTDEELENLRRQLEENQREMANLEKTWQQKVAEEASKHNMGGDRAEIERRKKNEPYLWNLNEDAALSGLIVHFIPQGEVTVGNNSSHPTIVLNGLSILPLHAAFVNSKNDKITLTPLNGAEILINGRSINKETDLQQNDRILFGGNHLYVFQNPNKKGIRNDISYEMAQKEIAEHAGISLSTNGGQKSKADLILEEELISTMPLVYRANAMAKELQRPVSFEIVLVSPEMRGLTDGLTEIWIKVHNIREDTYFLWEKARFMNRYYGMQEMYELKLDGEDWNLSKERDPFYEPPDSPVFIGSAVVFLQSLAYLIESEEAFPIVDFSGNELGQLSVTLSPCSGSGKEIRGEYVEDPRQLVGKSLAFKVRIIAAVGLPRRILKSCCKYHFFGSKEISTSTVTGNSPSYAHEKLFTYKNVSKELVNYLQSSNLYITLWGTQKPRESRRGGSPISSAPTKPLRSENGRDQTHNAAPYAVTLLGVLDVELVLVVDVHFGDCGLFRRGGCHWRLGCWKCLFCCASPRLDVGFEDAFEAPPTGVAPLSTGVESASPSGFGLSPTFSSMSSSSLAEC</sequence>
<evidence type="ECO:0000256" key="18">
    <source>
        <dbReference type="ARBA" id="ARBA00079247"/>
    </source>
</evidence>
<keyword evidence="13 20" id="KW-0505">Motor protein</keyword>
<evidence type="ECO:0000256" key="15">
    <source>
        <dbReference type="ARBA" id="ARBA00030439"/>
    </source>
</evidence>
<feature type="binding site" evidence="19">
    <location>
        <position position="116"/>
    </location>
    <ligand>
        <name>a divalent metal cation</name>
        <dbReference type="ChEBI" id="CHEBI:60240"/>
    </ligand>
</feature>
<dbReference type="Pfam" id="PF12423">
    <property type="entry name" value="KIF1B"/>
    <property type="match status" value="1"/>
</dbReference>
<dbReference type="GO" id="GO:0007018">
    <property type="term" value="P:microtubule-based movement"/>
    <property type="evidence" value="ECO:0007669"/>
    <property type="project" value="InterPro"/>
</dbReference>
<dbReference type="GO" id="GO:0000408">
    <property type="term" value="C:EKC/KEOPS complex"/>
    <property type="evidence" value="ECO:0007669"/>
    <property type="project" value="InterPro"/>
</dbReference>
<accession>A0A2A2J6E1</accession>
<evidence type="ECO:0000256" key="4">
    <source>
        <dbReference type="ARBA" id="ARBA00022490"/>
    </source>
</evidence>
<dbReference type="InterPro" id="IPR035892">
    <property type="entry name" value="C2_domain_sf"/>
</dbReference>
<keyword evidence="25" id="KW-1185">Reference proteome</keyword>
<dbReference type="CDD" id="cd24132">
    <property type="entry name" value="ASKHA_NBD_OSGEP_like_euk"/>
    <property type="match status" value="1"/>
</dbReference>
<comment type="subcellular location">
    <subcellularLocation>
        <location evidence="19">Cytoplasm</location>
    </subcellularLocation>
    <subcellularLocation>
        <location evidence="19">Nucleus</location>
    </subcellularLocation>
    <subcellularLocation>
        <location evidence="1">Mitochondrion membrane</location>
        <topology evidence="1">Peripheral membrane protein</topology>
    </subcellularLocation>
</comment>
<feature type="binding site" evidence="19">
    <location>
        <position position="273"/>
    </location>
    <ligand>
        <name>substrate</name>
    </ligand>
</feature>
<keyword evidence="3" id="KW-0813">Transport</keyword>
<reference evidence="24 25" key="1">
    <citation type="journal article" date="2017" name="Curr. Biol.">
        <title>Genome architecture and evolution of a unichromosomal asexual nematode.</title>
        <authorList>
            <person name="Fradin H."/>
            <person name="Zegar C."/>
            <person name="Gutwein M."/>
            <person name="Lucas J."/>
            <person name="Kovtun M."/>
            <person name="Corcoran D."/>
            <person name="Baugh L.R."/>
            <person name="Kiontke K."/>
            <person name="Gunsalus K."/>
            <person name="Fitch D.H."/>
            <person name="Piano F."/>
        </authorList>
    </citation>
    <scope>NUCLEOTIDE SEQUENCE [LARGE SCALE GENOMIC DNA]</scope>
    <source>
        <strain evidence="24">PF1309</strain>
    </source>
</reference>
<feature type="binding site" evidence="19">
    <location>
        <position position="184"/>
    </location>
    <ligand>
        <name>substrate</name>
    </ligand>
</feature>
<organism evidence="24 25">
    <name type="scientific">Diploscapter pachys</name>
    <dbReference type="NCBI Taxonomy" id="2018661"/>
    <lineage>
        <taxon>Eukaryota</taxon>
        <taxon>Metazoa</taxon>
        <taxon>Ecdysozoa</taxon>
        <taxon>Nematoda</taxon>
        <taxon>Chromadorea</taxon>
        <taxon>Rhabditida</taxon>
        <taxon>Rhabditina</taxon>
        <taxon>Rhabditomorpha</taxon>
        <taxon>Rhabditoidea</taxon>
        <taxon>Rhabditidae</taxon>
        <taxon>Diploscapter</taxon>
    </lineage>
</organism>
<evidence type="ECO:0000256" key="17">
    <source>
        <dbReference type="ARBA" id="ARBA00054688"/>
    </source>
</evidence>
<dbReference type="CDD" id="cd22709">
    <property type="entry name" value="FHA_KIF28P"/>
    <property type="match status" value="1"/>
</dbReference>
<dbReference type="PROSITE" id="PS50067">
    <property type="entry name" value="KINESIN_MOTOR_2"/>
    <property type="match status" value="1"/>
</dbReference>
<dbReference type="SMART" id="SM00240">
    <property type="entry name" value="FHA"/>
    <property type="match status" value="1"/>
</dbReference>
<evidence type="ECO:0000256" key="9">
    <source>
        <dbReference type="ARBA" id="ARBA00022840"/>
    </source>
</evidence>
<keyword evidence="11" id="KW-0496">Mitochondrion</keyword>
<dbReference type="OrthoDB" id="3176171at2759"/>
<name>A0A2A2J6E1_9BILA</name>
<dbReference type="SUPFAM" id="SSF49562">
    <property type="entry name" value="C2 domain (Calcium/lipid-binding domain, CaLB)"/>
    <property type="match status" value="1"/>
</dbReference>
<dbReference type="GO" id="GO:0002949">
    <property type="term" value="P:tRNA threonylcarbamoyladenosine modification"/>
    <property type="evidence" value="ECO:0007669"/>
    <property type="project" value="UniProtKB-UniRule"/>
</dbReference>
<dbReference type="GO" id="GO:0061711">
    <property type="term" value="F:tRNA N(6)-L-threonylcarbamoyladenine synthase activity"/>
    <property type="evidence" value="ECO:0007669"/>
    <property type="project" value="UniProtKB-EC"/>
</dbReference>
<dbReference type="SUPFAM" id="SSF52540">
    <property type="entry name" value="P-loop containing nucleoside triphosphate hydrolases"/>
    <property type="match status" value="1"/>
</dbReference>
<feature type="domain" description="Kinesin motor" evidence="23">
    <location>
        <begin position="395"/>
        <end position="752"/>
    </location>
</feature>
<dbReference type="SUPFAM" id="SSF53067">
    <property type="entry name" value="Actin-like ATPase domain"/>
    <property type="match status" value="1"/>
</dbReference>
<evidence type="ECO:0000256" key="7">
    <source>
        <dbReference type="ARBA" id="ARBA00022723"/>
    </source>
</evidence>
<dbReference type="InterPro" id="IPR017860">
    <property type="entry name" value="Peptidase_M22_CS"/>
</dbReference>
<dbReference type="InterPro" id="IPR034680">
    <property type="entry name" value="Kae1_archaea_euk"/>
</dbReference>
<evidence type="ECO:0000256" key="6">
    <source>
        <dbReference type="ARBA" id="ARBA00022694"/>
    </source>
</evidence>
<dbReference type="CDD" id="cd01365">
    <property type="entry name" value="KISc_KIF1A_KIF1B"/>
    <property type="match status" value="1"/>
</dbReference>
<dbReference type="PRINTS" id="PR00789">
    <property type="entry name" value="OSIALOPTASE"/>
</dbReference>
<dbReference type="Proteomes" id="UP000218231">
    <property type="component" value="Unassembled WGS sequence"/>
</dbReference>
<feature type="binding site" evidence="19">
    <location>
        <position position="169"/>
    </location>
    <ligand>
        <name>substrate</name>
    </ligand>
</feature>
<keyword evidence="6 19" id="KW-0819">tRNA processing</keyword>
<dbReference type="Pfam" id="PF00498">
    <property type="entry name" value="FHA"/>
    <property type="match status" value="1"/>
</dbReference>
<dbReference type="EC" id="2.3.1.234" evidence="2"/>
<gene>
    <name evidence="24" type="ORF">WR25_04686</name>
</gene>
<keyword evidence="4 19" id="KW-0963">Cytoplasm</keyword>
<feature type="region of interest" description="Disordered" evidence="22">
    <location>
        <begin position="1225"/>
        <end position="1252"/>
    </location>
</feature>
<dbReference type="InterPro" id="IPR008984">
    <property type="entry name" value="SMAD_FHA_dom_sf"/>
</dbReference>
<comment type="similarity">
    <text evidence="19">Belongs to the KAE1 / TsaD family.</text>
</comment>
<dbReference type="FunFam" id="2.60.200.20:FF:000034">
    <property type="entry name" value="kinesin-like protein KIF28P"/>
    <property type="match status" value="1"/>
</dbReference>
<keyword evidence="12" id="KW-0472">Membrane</keyword>
<comment type="caution">
    <text evidence="24">The sequence shown here is derived from an EMBL/GenBank/DDBJ whole genome shotgun (WGS) entry which is preliminary data.</text>
</comment>
<evidence type="ECO:0000256" key="11">
    <source>
        <dbReference type="ARBA" id="ARBA00023128"/>
    </source>
</evidence>
<feature type="coiled-coil region" evidence="21">
    <location>
        <begin position="753"/>
        <end position="820"/>
    </location>
</feature>
<dbReference type="Gene3D" id="2.60.200.20">
    <property type="match status" value="1"/>
</dbReference>
<dbReference type="HAMAP" id="MF_01446">
    <property type="entry name" value="Kae1"/>
    <property type="match status" value="1"/>
</dbReference>
<evidence type="ECO:0000256" key="14">
    <source>
        <dbReference type="ARBA" id="ARBA00023315"/>
    </source>
</evidence>
<dbReference type="InterPro" id="IPR001752">
    <property type="entry name" value="Kinesin_motor_dom"/>
</dbReference>
<dbReference type="Gene3D" id="3.30.420.40">
    <property type="match status" value="2"/>
</dbReference>
<evidence type="ECO:0000313" key="25">
    <source>
        <dbReference type="Proteomes" id="UP000218231"/>
    </source>
</evidence>
<keyword evidence="8 20" id="KW-0547">Nucleotide-binding</keyword>
<dbReference type="InterPro" id="IPR000253">
    <property type="entry name" value="FHA_dom"/>
</dbReference>
<dbReference type="InterPro" id="IPR000905">
    <property type="entry name" value="Gcp-like_dom"/>
</dbReference>
<dbReference type="PROSITE" id="PS00411">
    <property type="entry name" value="KINESIN_MOTOR_1"/>
    <property type="match status" value="1"/>
</dbReference>
<dbReference type="FunFam" id="3.30.420.40:FF:000038">
    <property type="entry name" value="Probable tRNA N6-adenosine threonylcarbamoyltransferase"/>
    <property type="match status" value="1"/>
</dbReference>
<keyword evidence="7 19" id="KW-0479">Metal-binding</keyword>
<evidence type="ECO:0000256" key="8">
    <source>
        <dbReference type="ARBA" id="ARBA00022741"/>
    </source>
</evidence>
<dbReference type="EMBL" id="LIAE01010648">
    <property type="protein sequence ID" value="PAV57251.1"/>
    <property type="molecule type" value="Genomic_DNA"/>
</dbReference>
<dbReference type="GO" id="GO:0046872">
    <property type="term" value="F:metal ion binding"/>
    <property type="evidence" value="ECO:0007669"/>
    <property type="project" value="UniProtKB-KW"/>
</dbReference>
<feature type="binding site" evidence="19">
    <location>
        <position position="120"/>
    </location>
    <ligand>
        <name>a divalent metal cation</name>
        <dbReference type="ChEBI" id="CHEBI:60240"/>
    </ligand>
</feature>
<evidence type="ECO:0000256" key="3">
    <source>
        <dbReference type="ARBA" id="ARBA00022448"/>
    </source>
</evidence>
<dbReference type="GO" id="GO:0003777">
    <property type="term" value="F:microtubule motor activity"/>
    <property type="evidence" value="ECO:0007669"/>
    <property type="project" value="InterPro"/>
</dbReference>
<keyword evidence="9 20" id="KW-0067">ATP-binding</keyword>
<evidence type="ECO:0000256" key="12">
    <source>
        <dbReference type="ARBA" id="ARBA00023136"/>
    </source>
</evidence>
<evidence type="ECO:0000313" key="24">
    <source>
        <dbReference type="EMBL" id="PAV57251.1"/>
    </source>
</evidence>
<comment type="cofactor">
    <cofactor evidence="19">
        <name>a divalent metal cation</name>
        <dbReference type="ChEBI" id="CHEBI:60240"/>
    </cofactor>
    <text evidence="19">Binds 1 divalent metal cation per subunit.</text>
</comment>
<evidence type="ECO:0000256" key="16">
    <source>
        <dbReference type="ARBA" id="ARBA00048117"/>
    </source>
</evidence>
<dbReference type="InterPro" id="IPR017861">
    <property type="entry name" value="KAE1/TsaD"/>
</dbReference>
<comment type="function">
    <text evidence="17">Microtubule-dependent motor protein required for mitochondrion morphology and transport of mitochondria in neuronal cells.</text>
</comment>
<evidence type="ECO:0000259" key="23">
    <source>
        <dbReference type="PROSITE" id="PS50067"/>
    </source>
</evidence>
<dbReference type="InterPro" id="IPR043129">
    <property type="entry name" value="ATPase_NBD"/>
</dbReference>
<feature type="binding site" evidence="19">
    <location>
        <position position="188"/>
    </location>
    <ligand>
        <name>substrate</name>
    </ligand>
</feature>
<dbReference type="NCBIfam" id="TIGR00329">
    <property type="entry name" value="gcp_kae1"/>
    <property type="match status" value="1"/>
</dbReference>
<dbReference type="InterPro" id="IPR027417">
    <property type="entry name" value="P-loop_NTPase"/>
</dbReference>
<dbReference type="STRING" id="2018661.A0A2A2J6E1"/>
<dbReference type="InterPro" id="IPR022140">
    <property type="entry name" value="Kinesin-like_KIF1-typ"/>
</dbReference>
<dbReference type="SUPFAM" id="SSF49879">
    <property type="entry name" value="SMAD/FHA domain"/>
    <property type="match status" value="1"/>
</dbReference>
<evidence type="ECO:0000256" key="5">
    <source>
        <dbReference type="ARBA" id="ARBA00022679"/>
    </source>
</evidence>
<feature type="binding site" evidence="20">
    <location>
        <begin position="497"/>
        <end position="504"/>
    </location>
    <ligand>
        <name>ATP</name>
        <dbReference type="ChEBI" id="CHEBI:30616"/>
    </ligand>
</feature>
<evidence type="ECO:0000256" key="20">
    <source>
        <dbReference type="PROSITE-ProRule" id="PRU00283"/>
    </source>
</evidence>
<dbReference type="Gene3D" id="3.40.850.10">
    <property type="entry name" value="Kinesin motor domain"/>
    <property type="match status" value="1"/>
</dbReference>
<evidence type="ECO:0000256" key="13">
    <source>
        <dbReference type="ARBA" id="ARBA00023175"/>
    </source>
</evidence>
<dbReference type="GO" id="GO:0005524">
    <property type="term" value="F:ATP binding"/>
    <property type="evidence" value="ECO:0007669"/>
    <property type="project" value="UniProtKB-UniRule"/>
</dbReference>
<keyword evidence="5 19" id="KW-0808">Transferase</keyword>
<evidence type="ECO:0000256" key="22">
    <source>
        <dbReference type="SAM" id="MobiDB-lite"/>
    </source>
</evidence>
<dbReference type="GO" id="GO:0031966">
    <property type="term" value="C:mitochondrial membrane"/>
    <property type="evidence" value="ECO:0007669"/>
    <property type="project" value="UniProtKB-SubCell"/>
</dbReference>
<feature type="binding site" evidence="19">
    <location>
        <position position="301"/>
    </location>
    <ligand>
        <name>a divalent metal cation</name>
        <dbReference type="ChEBI" id="CHEBI:60240"/>
    </ligand>
</feature>
<dbReference type="GO" id="GO:0008017">
    <property type="term" value="F:microtubule binding"/>
    <property type="evidence" value="ECO:0007669"/>
    <property type="project" value="InterPro"/>
</dbReference>
<keyword evidence="14 19" id="KW-0012">Acyltransferase</keyword>
<keyword evidence="10 21" id="KW-0175">Coiled coil</keyword>
<dbReference type="PANTHER" id="PTHR47117">
    <property type="entry name" value="STAR-RELATED LIPID TRANSFER PROTEIN 9"/>
    <property type="match status" value="1"/>
</dbReference>
<proteinExistence type="inferred from homology"/>
<dbReference type="PROSITE" id="PS01016">
    <property type="entry name" value="GLYCOPROTEASE"/>
    <property type="match status" value="1"/>
</dbReference>
<evidence type="ECO:0000256" key="10">
    <source>
        <dbReference type="ARBA" id="ARBA00023054"/>
    </source>
</evidence>
<dbReference type="InterPro" id="IPR019821">
    <property type="entry name" value="Kinesin_motor_CS"/>
</dbReference>